<dbReference type="EMBL" id="CP003659">
    <property type="protein sequence ID" value="AFZ58554.1"/>
    <property type="molecule type" value="Genomic_DNA"/>
</dbReference>
<keyword evidence="7" id="KW-1185">Reference proteome</keyword>
<dbReference type="NCBIfam" id="TIGR02136">
    <property type="entry name" value="ptsS_2"/>
    <property type="match status" value="1"/>
</dbReference>
<keyword evidence="3" id="KW-0732">Signal</keyword>
<evidence type="ECO:0000313" key="6">
    <source>
        <dbReference type="EMBL" id="AFZ58554.1"/>
    </source>
</evidence>
<name>K9ZIG1_ANACC</name>
<dbReference type="InterPro" id="IPR050811">
    <property type="entry name" value="Phosphate_ABC_transporter"/>
</dbReference>
<dbReference type="HOGENOM" id="CLU_026228_1_0_3"/>
<protein>
    <recommendedName>
        <fullName evidence="4">Phosphate-binding protein</fullName>
    </recommendedName>
</protein>
<proteinExistence type="inferred from homology"/>
<dbReference type="Proteomes" id="UP000010474">
    <property type="component" value="Chromosome"/>
</dbReference>
<comment type="function">
    <text evidence="4">Involved in the system for phosphate transport across the cytoplasmic membrane.</text>
</comment>
<comment type="similarity">
    <text evidence="1 4">Belongs to the PstS family.</text>
</comment>
<accession>K9ZIG1</accession>
<evidence type="ECO:0000256" key="4">
    <source>
        <dbReference type="RuleBase" id="RU367119"/>
    </source>
</evidence>
<evidence type="ECO:0000256" key="1">
    <source>
        <dbReference type="ARBA" id="ARBA00008725"/>
    </source>
</evidence>
<dbReference type="PANTHER" id="PTHR30570">
    <property type="entry name" value="PERIPLASMIC PHOSPHATE BINDING COMPONENT OF PHOSPHATE ABC TRANSPORTER"/>
    <property type="match status" value="1"/>
</dbReference>
<dbReference type="PATRIC" id="fig|272123.3.peg.3428"/>
<sequence length="337" mass="36609">MNKVNIKLNSLKALGVISLMTATLGVSMSAVQSQSVSTIKIDGSSTVFPVTEAVAEEFQKSQRGKVRVTVGVSGTGGGFKKFCRGETDISNASRPILQKEIDECKKAGIRYIEIPVAYDALTVVINPGNTWAKNLTVAELKKIWEPGAQGKINNWNQVRAGFPNAPLKLFGAGTNSGTFDYFTEAIVGKSKSSRGDFTASEDDNVLVQGVARDKNALGYFGFAYYSENKDKLKSVSVNGVAPSETTVKNGTYNPLSRPIFIYVSNKAADKPEVKQFVQFYLRNASKLVKEVKYVALPGSAYTTAQSHFNKKRFGSIFGGKEAVGLKIDELIRRDAKE</sequence>
<dbReference type="Pfam" id="PF12849">
    <property type="entry name" value="PBP_like_2"/>
    <property type="match status" value="1"/>
</dbReference>
<dbReference type="GO" id="GO:0006817">
    <property type="term" value="P:phosphate ion transport"/>
    <property type="evidence" value="ECO:0007669"/>
    <property type="project" value="UniProtKB-UniRule"/>
</dbReference>
<organism evidence="6 7">
    <name type="scientific">Anabaena cylindrica (strain ATCC 27899 / PCC 7122)</name>
    <dbReference type="NCBI Taxonomy" id="272123"/>
    <lineage>
        <taxon>Bacteria</taxon>
        <taxon>Bacillati</taxon>
        <taxon>Cyanobacteriota</taxon>
        <taxon>Cyanophyceae</taxon>
        <taxon>Nostocales</taxon>
        <taxon>Nostocaceae</taxon>
        <taxon>Anabaena</taxon>
    </lineage>
</organism>
<evidence type="ECO:0000313" key="7">
    <source>
        <dbReference type="Proteomes" id="UP000010474"/>
    </source>
</evidence>
<dbReference type="RefSeq" id="WP_015215180.1">
    <property type="nucleotide sequence ID" value="NC_019771.1"/>
</dbReference>
<gene>
    <name evidence="6" type="ordered locus">Anacy_3144</name>
</gene>
<dbReference type="AlphaFoldDB" id="K9ZIG1"/>
<keyword evidence="2 4" id="KW-0813">Transport</keyword>
<evidence type="ECO:0000256" key="2">
    <source>
        <dbReference type="ARBA" id="ARBA00022448"/>
    </source>
</evidence>
<keyword evidence="4" id="KW-0592">Phosphate transport</keyword>
<dbReference type="InterPro" id="IPR011862">
    <property type="entry name" value="Phos-bd"/>
</dbReference>
<dbReference type="FunFam" id="3.40.190.10:FF:000156">
    <property type="entry name" value="Phosphate ABC transporter, phosphate-binding protein"/>
    <property type="match status" value="1"/>
</dbReference>
<dbReference type="KEGG" id="acy:Anacy_3144"/>
<dbReference type="Gene3D" id="3.40.190.10">
    <property type="entry name" value="Periplasmic binding protein-like II"/>
    <property type="match status" value="2"/>
</dbReference>
<dbReference type="InterPro" id="IPR024370">
    <property type="entry name" value="PBP_domain"/>
</dbReference>
<dbReference type="GO" id="GO:0042301">
    <property type="term" value="F:phosphate ion binding"/>
    <property type="evidence" value="ECO:0007669"/>
    <property type="project" value="UniProtKB-UniRule"/>
</dbReference>
<evidence type="ECO:0000256" key="3">
    <source>
        <dbReference type="ARBA" id="ARBA00022729"/>
    </source>
</evidence>
<evidence type="ECO:0000259" key="5">
    <source>
        <dbReference type="Pfam" id="PF12849"/>
    </source>
</evidence>
<dbReference type="STRING" id="272123.Anacy_3144"/>
<dbReference type="CDD" id="cd13654">
    <property type="entry name" value="PBP2_phosphate_like_2"/>
    <property type="match status" value="1"/>
</dbReference>
<reference evidence="7" key="1">
    <citation type="journal article" date="2013" name="Proc. Natl. Acad. Sci. U.S.A.">
        <title>Improving the coverage of the cyanobacterial phylum using diversity-driven genome sequencing.</title>
        <authorList>
            <person name="Shih P.M."/>
            <person name="Wu D."/>
            <person name="Latifi A."/>
            <person name="Axen S.D."/>
            <person name="Fewer D.P."/>
            <person name="Talla E."/>
            <person name="Calteau A."/>
            <person name="Cai F."/>
            <person name="Tandeau de Marsac N."/>
            <person name="Rippka R."/>
            <person name="Herdman M."/>
            <person name="Sivonen K."/>
            <person name="Coursin T."/>
            <person name="Laurent T."/>
            <person name="Goodwin L."/>
            <person name="Nolan M."/>
            <person name="Davenport K.W."/>
            <person name="Han C.S."/>
            <person name="Rubin E.M."/>
            <person name="Eisen J.A."/>
            <person name="Woyke T."/>
            <person name="Gugger M."/>
            <person name="Kerfeld C.A."/>
        </authorList>
    </citation>
    <scope>NUCLEOTIDE SEQUENCE [LARGE SCALE GENOMIC DNA]</scope>
    <source>
        <strain evidence="7">ATCC 27899 / PCC 7122</strain>
    </source>
</reference>
<feature type="domain" description="PBP" evidence="5">
    <location>
        <begin position="32"/>
        <end position="282"/>
    </location>
</feature>
<dbReference type="SUPFAM" id="SSF53850">
    <property type="entry name" value="Periplasmic binding protein-like II"/>
    <property type="match status" value="1"/>
</dbReference>
<dbReference type="PANTHER" id="PTHR30570:SF1">
    <property type="entry name" value="PHOSPHATE-BINDING PROTEIN PSTS"/>
    <property type="match status" value="1"/>
</dbReference>
<dbReference type="eggNOG" id="COG0226">
    <property type="taxonomic scope" value="Bacteria"/>
</dbReference>